<evidence type="ECO:0000313" key="8">
    <source>
        <dbReference type="Proteomes" id="UP000564629"/>
    </source>
</evidence>
<gene>
    <name evidence="5" type="ORF">CHO01_18690</name>
    <name evidence="6" type="ORF">HNR08_001426</name>
</gene>
<feature type="signal peptide" evidence="4">
    <location>
        <begin position="1"/>
        <end position="22"/>
    </location>
</feature>
<dbReference type="Proteomes" id="UP000321723">
    <property type="component" value="Unassembled WGS sequence"/>
</dbReference>
<reference evidence="5 7" key="1">
    <citation type="submission" date="2019-07" db="EMBL/GenBank/DDBJ databases">
        <title>Whole genome shotgun sequence of Cellulomonas hominis NBRC 16055.</title>
        <authorList>
            <person name="Hosoyama A."/>
            <person name="Uohara A."/>
            <person name="Ohji S."/>
            <person name="Ichikawa N."/>
        </authorList>
    </citation>
    <scope>NUCLEOTIDE SEQUENCE [LARGE SCALE GENOMIC DNA]</scope>
    <source>
        <strain evidence="5 7">NBRC 16055</strain>
    </source>
</reference>
<sequence>MKRTPALLAAPVCLMLALTACSGGGGSSSGSDGPVELTFWHGYTEADGDVLEQIVEDFNAAHDGEIAITTEVNPWDVIDDTFLPALSADNGPELVAMPAERLPVYADRGAFVDLDDFYAGDEATPDLNQGALDMVTVDGTAYGVPTGFVPLTMFYNKALFAQAGVEVPTTWDEWVAAAEALTVDQDGDGTPEQYGLVLTDHATVGNGVWPTLFYGNGGAIVEDGEAVIDSPENAETLEFWHDAIAATQLSPTGVDGIAGDGLYSSGRVGMYIGGPWMASISEENGIDYGIAPIPAGPETQAASAIGVAMALTEQADQAQQEAAQEFFRYFLAHEQAVTWSLGSGWPPLRTDVTTDEVDENPVVAALTEQAELGRPLLPGVVNSTDVLTAVDDLTQRAMAGEPVDELLAEAQTAVQAALDD</sequence>
<dbReference type="OrthoDB" id="2510110at2"/>
<accession>A0A511FC26</accession>
<dbReference type="InterPro" id="IPR006059">
    <property type="entry name" value="SBP"/>
</dbReference>
<name>A0A511FC26_9CELL</name>
<evidence type="ECO:0000256" key="2">
    <source>
        <dbReference type="ARBA" id="ARBA00022448"/>
    </source>
</evidence>
<evidence type="ECO:0000256" key="3">
    <source>
        <dbReference type="ARBA" id="ARBA00022729"/>
    </source>
</evidence>
<keyword evidence="6" id="KW-0762">Sugar transport</keyword>
<keyword evidence="7" id="KW-1185">Reference proteome</keyword>
<dbReference type="GO" id="GO:1901982">
    <property type="term" value="F:maltose binding"/>
    <property type="evidence" value="ECO:0007669"/>
    <property type="project" value="TreeGrafter"/>
</dbReference>
<evidence type="ECO:0000256" key="4">
    <source>
        <dbReference type="SAM" id="SignalP"/>
    </source>
</evidence>
<dbReference type="EMBL" id="JACHDN010000001">
    <property type="protein sequence ID" value="MBB5472690.1"/>
    <property type="molecule type" value="Genomic_DNA"/>
</dbReference>
<evidence type="ECO:0000313" key="5">
    <source>
        <dbReference type="EMBL" id="GEL46753.1"/>
    </source>
</evidence>
<dbReference type="SUPFAM" id="SSF53850">
    <property type="entry name" value="Periplasmic binding protein-like II"/>
    <property type="match status" value="1"/>
</dbReference>
<dbReference type="EMBL" id="BJVQ01000022">
    <property type="protein sequence ID" value="GEL46753.1"/>
    <property type="molecule type" value="Genomic_DNA"/>
</dbReference>
<dbReference type="GO" id="GO:0055052">
    <property type="term" value="C:ATP-binding cassette (ABC) transporter complex, substrate-binding subunit-containing"/>
    <property type="evidence" value="ECO:0007669"/>
    <property type="project" value="TreeGrafter"/>
</dbReference>
<dbReference type="PANTHER" id="PTHR30061:SF50">
    <property type="entry name" value="MALTOSE_MALTODEXTRIN-BINDING PERIPLASMIC PROTEIN"/>
    <property type="match status" value="1"/>
</dbReference>
<keyword evidence="3 4" id="KW-0732">Signal</keyword>
<evidence type="ECO:0000256" key="1">
    <source>
        <dbReference type="ARBA" id="ARBA00008520"/>
    </source>
</evidence>
<dbReference type="Pfam" id="PF13416">
    <property type="entry name" value="SBP_bac_8"/>
    <property type="match status" value="1"/>
</dbReference>
<keyword evidence="2" id="KW-0813">Transport</keyword>
<dbReference type="AlphaFoldDB" id="A0A511FC26"/>
<dbReference type="Proteomes" id="UP000564629">
    <property type="component" value="Unassembled WGS sequence"/>
</dbReference>
<dbReference type="PANTHER" id="PTHR30061">
    <property type="entry name" value="MALTOSE-BINDING PERIPLASMIC PROTEIN"/>
    <property type="match status" value="1"/>
</dbReference>
<organism evidence="5 7">
    <name type="scientific">Cellulomonas hominis</name>
    <dbReference type="NCBI Taxonomy" id="156981"/>
    <lineage>
        <taxon>Bacteria</taxon>
        <taxon>Bacillati</taxon>
        <taxon>Actinomycetota</taxon>
        <taxon>Actinomycetes</taxon>
        <taxon>Micrococcales</taxon>
        <taxon>Cellulomonadaceae</taxon>
        <taxon>Cellulomonas</taxon>
    </lineage>
</organism>
<protein>
    <submittedName>
        <fullName evidence="6">Multiple sugar transport system substrate-binding protein</fullName>
    </submittedName>
    <submittedName>
        <fullName evidence="5">Sugar ABC transporter substrate-binding protein</fullName>
    </submittedName>
</protein>
<dbReference type="RefSeq" id="WP_146836986.1">
    <property type="nucleotide sequence ID" value="NZ_BJVQ01000022.1"/>
</dbReference>
<dbReference type="CDD" id="cd14748">
    <property type="entry name" value="PBP2_UgpB"/>
    <property type="match status" value="1"/>
</dbReference>
<dbReference type="GO" id="GO:0015768">
    <property type="term" value="P:maltose transport"/>
    <property type="evidence" value="ECO:0007669"/>
    <property type="project" value="TreeGrafter"/>
</dbReference>
<feature type="chain" id="PRO_5038242064" evidence="4">
    <location>
        <begin position="23"/>
        <end position="420"/>
    </location>
</feature>
<comment type="caution">
    <text evidence="5">The sequence shown here is derived from an EMBL/GenBank/DDBJ whole genome shotgun (WGS) entry which is preliminary data.</text>
</comment>
<comment type="similarity">
    <text evidence="1">Belongs to the bacterial solute-binding protein 1 family.</text>
</comment>
<dbReference type="Gene3D" id="3.40.190.10">
    <property type="entry name" value="Periplasmic binding protein-like II"/>
    <property type="match status" value="1"/>
</dbReference>
<evidence type="ECO:0000313" key="7">
    <source>
        <dbReference type="Proteomes" id="UP000321723"/>
    </source>
</evidence>
<evidence type="ECO:0000313" key="6">
    <source>
        <dbReference type="EMBL" id="MBB5472690.1"/>
    </source>
</evidence>
<dbReference type="GO" id="GO:0042956">
    <property type="term" value="P:maltodextrin transmembrane transport"/>
    <property type="evidence" value="ECO:0007669"/>
    <property type="project" value="TreeGrafter"/>
</dbReference>
<proteinExistence type="inferred from homology"/>
<reference evidence="6 8" key="2">
    <citation type="submission" date="2020-08" db="EMBL/GenBank/DDBJ databases">
        <title>Sequencing the genomes of 1000 actinobacteria strains.</title>
        <authorList>
            <person name="Klenk H.-P."/>
        </authorList>
    </citation>
    <scope>NUCLEOTIDE SEQUENCE [LARGE SCALE GENOMIC DNA]</scope>
    <source>
        <strain evidence="6 8">DSM 9581</strain>
    </source>
</reference>
<dbReference type="PROSITE" id="PS51257">
    <property type="entry name" value="PROKAR_LIPOPROTEIN"/>
    <property type="match status" value="1"/>
</dbReference>